<organism evidence="2">
    <name type="scientific">Micrurus lemniscatus lemniscatus</name>
    <dbReference type="NCBI Taxonomy" id="129467"/>
    <lineage>
        <taxon>Eukaryota</taxon>
        <taxon>Metazoa</taxon>
        <taxon>Chordata</taxon>
        <taxon>Craniata</taxon>
        <taxon>Vertebrata</taxon>
        <taxon>Euteleostomi</taxon>
        <taxon>Lepidosauria</taxon>
        <taxon>Squamata</taxon>
        <taxon>Bifurcata</taxon>
        <taxon>Unidentata</taxon>
        <taxon>Episquamata</taxon>
        <taxon>Toxicofera</taxon>
        <taxon>Serpentes</taxon>
        <taxon>Colubroidea</taxon>
        <taxon>Elapidae</taxon>
        <taxon>Elapinae</taxon>
        <taxon>Micrurus</taxon>
    </lineage>
</organism>
<dbReference type="PANTHER" id="PTHR45737">
    <property type="entry name" value="VON WILLEBRAND FACTOR A DOMAIN-CONTAINING PROTEIN 5A"/>
    <property type="match status" value="1"/>
</dbReference>
<dbReference type="EMBL" id="IACK01004511">
    <property type="protein sequence ID" value="LAA68029.1"/>
    <property type="molecule type" value="Transcribed_RNA"/>
</dbReference>
<dbReference type="PANTHER" id="PTHR45737:SF6">
    <property type="entry name" value="VON WILLEBRAND FACTOR A DOMAIN-CONTAINING PROTEIN 5A"/>
    <property type="match status" value="1"/>
</dbReference>
<evidence type="ECO:0000256" key="1">
    <source>
        <dbReference type="SAM" id="Coils"/>
    </source>
</evidence>
<reference evidence="2" key="1">
    <citation type="submission" date="2017-07" db="EMBL/GenBank/DDBJ databases">
        <authorList>
            <person name="Mikheyev A."/>
            <person name="Grau M."/>
        </authorList>
    </citation>
    <scope>NUCLEOTIDE SEQUENCE</scope>
    <source>
        <tissue evidence="2">Venom_gland</tissue>
    </source>
</reference>
<protein>
    <submittedName>
        <fullName evidence="2">Uncharacterized protein</fullName>
    </submittedName>
</protein>
<name>A0A2D4H7S6_MICLE</name>
<feature type="coiled-coil region" evidence="1">
    <location>
        <begin position="99"/>
        <end position="126"/>
    </location>
</feature>
<accession>A0A2D4H7S6</accession>
<sequence>MQAKALQSLKKALQPAVSGISLSWELPSSLEAKPVKSGPQVIFQGQRCLIYAQIQGQLQTSVSMEGTAIVQYNFQNESSTETTKFSLQLEKTDRLPVHRLAAQALLQELEEDKETVEEKRLLALETSLSSGVVCSQTAYVGVNTELGKPIQGPLLHRDVPLPVLRGSSGLFCNASPSPYPMAGACLGLTQQDESTNEIEILERNCGPLPVINIMSRKCKLVQLSSPCRPQEEESPLLKLVSLQNADGSWPHGPGLNAILDLSEAEISDKAPAHVTPDIWATVLAILWLHLNAAEQKDEWELLEGKAVHWLKVNAGAQLAECVKAGNAVLGSNVSLRFGSFEFMELS</sequence>
<evidence type="ECO:0000313" key="2">
    <source>
        <dbReference type="EMBL" id="LAA68029.1"/>
    </source>
</evidence>
<reference evidence="2" key="2">
    <citation type="submission" date="2017-11" db="EMBL/GenBank/DDBJ databases">
        <title>Coralsnake Venomics: Analyses of Venom Gland Transcriptomes and Proteomes of Six Brazilian Taxa.</title>
        <authorList>
            <person name="Aird S.D."/>
            <person name="Jorge da Silva N."/>
            <person name="Qiu L."/>
            <person name="Villar-Briones A."/>
            <person name="Aparecida-Saddi V."/>
            <person name="Campos-Telles M.P."/>
            <person name="Grau M."/>
            <person name="Mikheyev A.S."/>
        </authorList>
    </citation>
    <scope>NUCLEOTIDE SEQUENCE</scope>
    <source>
        <tissue evidence="2">Venom_gland</tissue>
    </source>
</reference>
<keyword evidence="1" id="KW-0175">Coiled coil</keyword>
<proteinExistence type="predicted"/>
<dbReference type="AlphaFoldDB" id="A0A2D4H7S6"/>